<comment type="similarity">
    <text evidence="2 10 11">Belongs to the TRAFAC class translation factor GTPase superfamily. Classic translation factor GTPase family. IF-2 subfamily.</text>
</comment>
<dbReference type="CDD" id="cd03692">
    <property type="entry name" value="mtIF2_IVc"/>
    <property type="match status" value="1"/>
</dbReference>
<feature type="compositionally biased region" description="Polar residues" evidence="13">
    <location>
        <begin position="128"/>
        <end position="173"/>
    </location>
</feature>
<evidence type="ECO:0000256" key="10">
    <source>
        <dbReference type="HAMAP-Rule" id="MF_00100"/>
    </source>
</evidence>
<dbReference type="Gene3D" id="3.40.50.300">
    <property type="entry name" value="P-loop containing nucleotide triphosphate hydrolases"/>
    <property type="match status" value="1"/>
</dbReference>
<keyword evidence="6 10" id="KW-0547">Nucleotide-binding</keyword>
<dbReference type="RefSeq" id="WP_210095131.1">
    <property type="nucleotide sequence ID" value="NZ_DMBX01000020.1"/>
</dbReference>
<dbReference type="InterPro" id="IPR004161">
    <property type="entry name" value="EFTu-like_2"/>
</dbReference>
<dbReference type="Gene3D" id="3.40.50.10050">
    <property type="entry name" value="Translation initiation factor IF- 2, domain 3"/>
    <property type="match status" value="1"/>
</dbReference>
<evidence type="ECO:0000313" key="16">
    <source>
        <dbReference type="Proteomes" id="UP000706926"/>
    </source>
</evidence>
<feature type="region of interest" description="G-domain" evidence="10">
    <location>
        <begin position="373"/>
        <end position="521"/>
    </location>
</feature>
<evidence type="ECO:0000256" key="12">
    <source>
        <dbReference type="RuleBase" id="RU000645"/>
    </source>
</evidence>
<evidence type="ECO:0000256" key="11">
    <source>
        <dbReference type="RuleBase" id="RU000644"/>
    </source>
</evidence>
<dbReference type="GO" id="GO:0003743">
    <property type="term" value="F:translation initiation factor activity"/>
    <property type="evidence" value="ECO:0007669"/>
    <property type="project" value="UniProtKB-KW"/>
</dbReference>
<dbReference type="InterPro" id="IPR006847">
    <property type="entry name" value="IF2_N"/>
</dbReference>
<feature type="compositionally biased region" description="Low complexity" evidence="13">
    <location>
        <begin position="116"/>
        <end position="127"/>
    </location>
</feature>
<dbReference type="InterPro" id="IPR027417">
    <property type="entry name" value="P-loop_NTPase"/>
</dbReference>
<dbReference type="PANTHER" id="PTHR43381">
    <property type="entry name" value="TRANSLATION INITIATION FACTOR IF-2-RELATED"/>
    <property type="match status" value="1"/>
</dbReference>
<keyword evidence="16" id="KW-1185">Reference proteome</keyword>
<dbReference type="CDD" id="cd01887">
    <property type="entry name" value="IF2_eIF5B"/>
    <property type="match status" value="1"/>
</dbReference>
<evidence type="ECO:0000259" key="14">
    <source>
        <dbReference type="PROSITE" id="PS51722"/>
    </source>
</evidence>
<feature type="binding site" evidence="10">
    <location>
        <begin position="425"/>
        <end position="429"/>
    </location>
    <ligand>
        <name>GTP</name>
        <dbReference type="ChEBI" id="CHEBI:37565"/>
    </ligand>
</feature>
<dbReference type="Pfam" id="PF22042">
    <property type="entry name" value="EF-G_D2"/>
    <property type="match status" value="1"/>
</dbReference>
<comment type="function">
    <text evidence="9 10 11">One of the essential components for the initiation of protein synthesis. Protects formylmethionyl-tRNA from spontaneous hydrolysis and promotes its binding to the 30S ribosomal subunits. Also involved in the hydrolysis of GTP during the formation of the 70S ribosomal complex.</text>
</comment>
<feature type="compositionally biased region" description="Polar residues" evidence="13">
    <location>
        <begin position="180"/>
        <end position="192"/>
    </location>
</feature>
<dbReference type="EMBL" id="JAGGKI010000009">
    <property type="protein sequence ID" value="MBP1894568.1"/>
    <property type="molecule type" value="Genomic_DNA"/>
</dbReference>
<evidence type="ECO:0000256" key="4">
    <source>
        <dbReference type="ARBA" id="ARBA00022490"/>
    </source>
</evidence>
<evidence type="ECO:0000256" key="7">
    <source>
        <dbReference type="ARBA" id="ARBA00022917"/>
    </source>
</evidence>
<dbReference type="PROSITE" id="PS51722">
    <property type="entry name" value="G_TR_2"/>
    <property type="match status" value="1"/>
</dbReference>
<dbReference type="InterPro" id="IPR023115">
    <property type="entry name" value="TIF_IF2_dom3"/>
</dbReference>
<dbReference type="PANTHER" id="PTHR43381:SF5">
    <property type="entry name" value="TR-TYPE G DOMAIN-CONTAINING PROTEIN"/>
    <property type="match status" value="1"/>
</dbReference>
<evidence type="ECO:0000256" key="1">
    <source>
        <dbReference type="ARBA" id="ARBA00004496"/>
    </source>
</evidence>
<dbReference type="Gene3D" id="2.40.30.10">
    <property type="entry name" value="Translation factors"/>
    <property type="match status" value="2"/>
</dbReference>
<dbReference type="HAMAP" id="MF_00100_B">
    <property type="entry name" value="IF_2_B"/>
    <property type="match status" value="1"/>
</dbReference>
<organism evidence="15 16">
    <name type="scientific">Paenibacillus lactis</name>
    <dbReference type="NCBI Taxonomy" id="228574"/>
    <lineage>
        <taxon>Bacteria</taxon>
        <taxon>Bacillati</taxon>
        <taxon>Bacillota</taxon>
        <taxon>Bacilli</taxon>
        <taxon>Bacillales</taxon>
        <taxon>Paenibacillaceae</taxon>
        <taxon>Paenibacillus</taxon>
    </lineage>
</organism>
<keyword evidence="7 10" id="KW-0648">Protein biosynthesis</keyword>
<dbReference type="InterPro" id="IPR036925">
    <property type="entry name" value="TIF_IF2_dom3_sf"/>
</dbReference>
<keyword evidence="8 10" id="KW-0342">GTP-binding</keyword>
<comment type="subcellular location">
    <subcellularLocation>
        <location evidence="1 10 12">Cytoplasm</location>
    </subcellularLocation>
</comment>
<feature type="binding site" evidence="10">
    <location>
        <begin position="479"/>
        <end position="482"/>
    </location>
    <ligand>
        <name>GTP</name>
        <dbReference type="ChEBI" id="CHEBI:37565"/>
    </ligand>
</feature>
<dbReference type="CDD" id="cd03702">
    <property type="entry name" value="IF2_mtIF2_II"/>
    <property type="match status" value="1"/>
</dbReference>
<feature type="compositionally biased region" description="Low complexity" evidence="13">
    <location>
        <begin position="83"/>
        <end position="98"/>
    </location>
</feature>
<keyword evidence="5 10" id="KW-0396">Initiation factor</keyword>
<dbReference type="Pfam" id="PF03144">
    <property type="entry name" value="GTP_EFTU_D2"/>
    <property type="match status" value="1"/>
</dbReference>
<feature type="compositionally biased region" description="Basic and acidic residues" evidence="13">
    <location>
        <begin position="64"/>
        <end position="80"/>
    </location>
</feature>
<reference evidence="15 16" key="1">
    <citation type="submission" date="2021-03" db="EMBL/GenBank/DDBJ databases">
        <title>Genomic Encyclopedia of Type Strains, Phase IV (KMG-IV): sequencing the most valuable type-strain genomes for metagenomic binning, comparative biology and taxonomic classification.</title>
        <authorList>
            <person name="Goeker M."/>
        </authorList>
    </citation>
    <scope>NUCLEOTIDE SEQUENCE [LARGE SCALE GENOMIC DNA]</scope>
    <source>
        <strain evidence="15 16">DSM 15596</strain>
    </source>
</reference>
<dbReference type="InterPro" id="IPR044145">
    <property type="entry name" value="IF2_II"/>
</dbReference>
<feature type="compositionally biased region" description="Low complexity" evidence="13">
    <location>
        <begin position="222"/>
        <end position="246"/>
    </location>
</feature>
<dbReference type="Proteomes" id="UP000706926">
    <property type="component" value="Unassembled WGS sequence"/>
</dbReference>
<name>A0ABS4FE80_9BACL</name>
<dbReference type="Pfam" id="PF11987">
    <property type="entry name" value="IF-2"/>
    <property type="match status" value="1"/>
</dbReference>
<dbReference type="SUPFAM" id="SSF50447">
    <property type="entry name" value="Translation proteins"/>
    <property type="match status" value="2"/>
</dbReference>
<dbReference type="InterPro" id="IPR005225">
    <property type="entry name" value="Small_GTP-bd"/>
</dbReference>
<dbReference type="Gene3D" id="1.10.10.2480">
    <property type="match status" value="1"/>
</dbReference>
<feature type="compositionally biased region" description="Low complexity" evidence="13">
    <location>
        <begin position="264"/>
        <end position="277"/>
    </location>
</feature>
<gene>
    <name evidence="10" type="primary">infB</name>
    <name evidence="15" type="ORF">J2Z18_003673</name>
</gene>
<dbReference type="Pfam" id="PF00009">
    <property type="entry name" value="GTP_EFTU"/>
    <property type="match status" value="1"/>
</dbReference>
<accession>A0ABS4FE80</accession>
<protein>
    <recommendedName>
        <fullName evidence="3 10">Translation initiation factor IF-2</fullName>
    </recommendedName>
</protein>
<proteinExistence type="inferred from homology"/>
<feature type="compositionally biased region" description="Low complexity" evidence="13">
    <location>
        <begin position="202"/>
        <end position="211"/>
    </location>
</feature>
<keyword evidence="4 10" id="KW-0963">Cytoplasm</keyword>
<dbReference type="SUPFAM" id="SSF52156">
    <property type="entry name" value="Initiation factor IF2/eIF5b, domain 3"/>
    <property type="match status" value="1"/>
</dbReference>
<dbReference type="PROSITE" id="PS01176">
    <property type="entry name" value="IF2"/>
    <property type="match status" value="1"/>
</dbReference>
<sequence length="868" mass="94276">MSKQENKDNKLRVYEYAKSLNMSSKEIITILKRLNIPVNNHMSVMENDTVSKVEQFFKDIKSNAEAKRDGADASRGESRKPPVSVASSSSAADAKVSSGQDGSRNAGQRGQGQGQGQPKKQQEKQVGMNSRNHQNNQNTSGSQRPQGQGQDSRRNQSGPAQGSQNQNRSNQAPRQGGTATGSRPQGGTATGSRPQGGGQGGARPQNNGAQGASRPQGRTGRNDSGSQNNSNGQNNRGGRNNNNNNSKRFDDNNRQGGFRGNNRGGKNNRGRNQNNQQPPREKIDNTPKKIIVRGDMTVGETAKLLHKDASEVIKKLIFLGVMATINQELDIETIQLLAGEFGVEVEVKIPVEEDRFETVEENDAPEDLKERPPVVTIMGHVDHGKTTLLDAIRSTNVSGGEAGGITQHIGAYQVEINGKKITFLDTPGHEAFTAMRARGAQVTDMTIIVVAADDGVMPQTVEAINHAKAAGLPIIVAVNKIDKPSANPDKVKQELTEYELVPEEWGGDTIFVNVSAKQRMGLEDLLEMILLVAEVNEYKANPDKRARGTVIEAELDKGRGPVARILVQHGTLKVGDAFVAGNCFGRIRAMVNDKGRRLKEAGPSTPVEITGLTEVPGAGDPFMVFEDERKARSIAEKRAVTQRQSELNTNTRVTLDDLFKHIKDGEIKDLNVIIKGDVQGSVEALKSSLNKIEVEGVRVKIIHSGVGAITESDIILAAASNAIVIGFNVRPDVQAKQTSEQEKVDVRLHRVIYNVIEEIEQAMKGMLDPEYKETVIGHAEVRNTFKVSKIGTIAGCMVTSGKISRNAEARLIRDGIVIHEGKIDSLKRFKDDAKEVAQGYECGITLASYSDVKEGDVIEAFIMETVER</sequence>
<dbReference type="InterPro" id="IPR000795">
    <property type="entry name" value="T_Tr_GTP-bd_dom"/>
</dbReference>
<dbReference type="NCBIfam" id="TIGR00487">
    <property type="entry name" value="IF-2"/>
    <property type="match status" value="1"/>
</dbReference>
<comment type="caution">
    <text evidence="15">The sequence shown here is derived from an EMBL/GenBank/DDBJ whole genome shotgun (WGS) entry which is preliminary data.</text>
</comment>
<evidence type="ECO:0000256" key="5">
    <source>
        <dbReference type="ARBA" id="ARBA00022540"/>
    </source>
</evidence>
<dbReference type="InterPro" id="IPR009000">
    <property type="entry name" value="Transl_B-barrel_sf"/>
</dbReference>
<feature type="region of interest" description="Disordered" evidence="13">
    <location>
        <begin position="64"/>
        <end position="288"/>
    </location>
</feature>
<dbReference type="InterPro" id="IPR053905">
    <property type="entry name" value="EF-G-like_DII"/>
</dbReference>
<dbReference type="SUPFAM" id="SSF52540">
    <property type="entry name" value="P-loop containing nucleoside triphosphate hydrolases"/>
    <property type="match status" value="1"/>
</dbReference>
<feature type="binding site" evidence="10">
    <location>
        <begin position="379"/>
        <end position="386"/>
    </location>
    <ligand>
        <name>GTP</name>
        <dbReference type="ChEBI" id="CHEBI:37565"/>
    </ligand>
</feature>
<dbReference type="GeneID" id="95405609"/>
<evidence type="ECO:0000256" key="8">
    <source>
        <dbReference type="ARBA" id="ARBA00023134"/>
    </source>
</evidence>
<evidence type="ECO:0000256" key="3">
    <source>
        <dbReference type="ARBA" id="ARBA00020675"/>
    </source>
</evidence>
<evidence type="ECO:0000256" key="13">
    <source>
        <dbReference type="SAM" id="MobiDB-lite"/>
    </source>
</evidence>
<dbReference type="InterPro" id="IPR015760">
    <property type="entry name" value="TIF_IF2"/>
</dbReference>
<evidence type="ECO:0000256" key="9">
    <source>
        <dbReference type="ARBA" id="ARBA00025162"/>
    </source>
</evidence>
<dbReference type="NCBIfam" id="TIGR00231">
    <property type="entry name" value="small_GTP"/>
    <property type="match status" value="1"/>
</dbReference>
<evidence type="ECO:0000256" key="2">
    <source>
        <dbReference type="ARBA" id="ARBA00007733"/>
    </source>
</evidence>
<dbReference type="InterPro" id="IPR000178">
    <property type="entry name" value="TF_IF2_bacterial-like"/>
</dbReference>
<feature type="domain" description="Tr-type G" evidence="14">
    <location>
        <begin position="370"/>
        <end position="537"/>
    </location>
</feature>
<evidence type="ECO:0000313" key="15">
    <source>
        <dbReference type="EMBL" id="MBP1894568.1"/>
    </source>
</evidence>
<evidence type="ECO:0000256" key="6">
    <source>
        <dbReference type="ARBA" id="ARBA00022741"/>
    </source>
</evidence>
<dbReference type="Pfam" id="PF04760">
    <property type="entry name" value="IF2_N"/>
    <property type="match status" value="2"/>
</dbReference>